<name>A0ABV7MCT6_9PROT</name>
<evidence type="ECO:0000256" key="1">
    <source>
        <dbReference type="SAM" id="MobiDB-lite"/>
    </source>
</evidence>
<comment type="caution">
    <text evidence="2">The sequence shown here is derived from an EMBL/GenBank/DDBJ whole genome shotgun (WGS) entry which is preliminary data.</text>
</comment>
<dbReference type="SUPFAM" id="SSF158791">
    <property type="entry name" value="MgtE N-terminal domain-like"/>
    <property type="match status" value="1"/>
</dbReference>
<feature type="region of interest" description="Disordered" evidence="1">
    <location>
        <begin position="47"/>
        <end position="90"/>
    </location>
</feature>
<evidence type="ECO:0000313" key="2">
    <source>
        <dbReference type="EMBL" id="MFC3303279.1"/>
    </source>
</evidence>
<accession>A0ABV7MCT6</accession>
<evidence type="ECO:0000313" key="3">
    <source>
        <dbReference type="Proteomes" id="UP001595607"/>
    </source>
</evidence>
<protein>
    <submittedName>
        <fullName evidence="2">Magnesium transporter MgtE N-terminal domain-containing protein</fullName>
    </submittedName>
</protein>
<proteinExistence type="predicted"/>
<keyword evidence="3" id="KW-1185">Reference proteome</keyword>
<gene>
    <name evidence="2" type="ORF">ACFONP_11100</name>
</gene>
<feature type="compositionally biased region" description="Basic and acidic residues" evidence="1">
    <location>
        <begin position="47"/>
        <end position="61"/>
    </location>
</feature>
<dbReference type="EMBL" id="JBHRVA010000003">
    <property type="protein sequence ID" value="MFC3303279.1"/>
    <property type="molecule type" value="Genomic_DNA"/>
</dbReference>
<dbReference type="RefSeq" id="WP_189575689.1">
    <property type="nucleotide sequence ID" value="NZ_BMXU01000002.1"/>
</dbReference>
<sequence>MNRPDILAIIAALFIVAAVSHLGGPLRMAGILMGKPAASEPYVEIKIDPSPEGRPTEDRSGRVTLAAPARVTQPRVTEKDGPSEADAAQRRKIRSMAASMPPHKAARFLEALPVSEAAAVLSELPPATAGMILAETSDEGSARLARALAEPVSPTGIMASGANGAEGR</sequence>
<dbReference type="Proteomes" id="UP001595607">
    <property type="component" value="Unassembled WGS sequence"/>
</dbReference>
<reference evidence="3" key="1">
    <citation type="journal article" date="2019" name="Int. J. Syst. Evol. Microbiol.">
        <title>The Global Catalogue of Microorganisms (GCM) 10K type strain sequencing project: providing services to taxonomists for standard genome sequencing and annotation.</title>
        <authorList>
            <consortium name="The Broad Institute Genomics Platform"/>
            <consortium name="The Broad Institute Genome Sequencing Center for Infectious Disease"/>
            <person name="Wu L."/>
            <person name="Ma J."/>
        </authorList>
    </citation>
    <scope>NUCLEOTIDE SEQUENCE [LARGE SCALE GENOMIC DNA]</scope>
    <source>
        <strain evidence="3">KCTC 22245</strain>
    </source>
</reference>
<organism evidence="2 3">
    <name type="scientific">Parvularcula lutaonensis</name>
    <dbReference type="NCBI Taxonomy" id="491923"/>
    <lineage>
        <taxon>Bacteria</taxon>
        <taxon>Pseudomonadati</taxon>
        <taxon>Pseudomonadota</taxon>
        <taxon>Alphaproteobacteria</taxon>
        <taxon>Parvularculales</taxon>
        <taxon>Parvularculaceae</taxon>
        <taxon>Parvularcula</taxon>
    </lineage>
</organism>